<organism evidence="7 8">
    <name type="scientific">Helicocarpus griseus UAMH5409</name>
    <dbReference type="NCBI Taxonomy" id="1447875"/>
    <lineage>
        <taxon>Eukaryota</taxon>
        <taxon>Fungi</taxon>
        <taxon>Dikarya</taxon>
        <taxon>Ascomycota</taxon>
        <taxon>Pezizomycotina</taxon>
        <taxon>Eurotiomycetes</taxon>
        <taxon>Eurotiomycetidae</taxon>
        <taxon>Onygenales</taxon>
        <taxon>Ajellomycetaceae</taxon>
        <taxon>Helicocarpus</taxon>
    </lineage>
</organism>
<dbReference type="GO" id="GO:0098717">
    <property type="term" value="P:pantothenate import across plasma membrane"/>
    <property type="evidence" value="ECO:0007669"/>
    <property type="project" value="TreeGrafter"/>
</dbReference>
<evidence type="ECO:0000313" key="8">
    <source>
        <dbReference type="Proteomes" id="UP000223968"/>
    </source>
</evidence>
<evidence type="ECO:0000256" key="5">
    <source>
        <dbReference type="ARBA" id="ARBA00023136"/>
    </source>
</evidence>
<keyword evidence="2" id="KW-0813">Transport</keyword>
<gene>
    <name evidence="7" type="ORF">AJ79_08722</name>
</gene>
<keyword evidence="3 6" id="KW-0812">Transmembrane</keyword>
<name>A0A2B7WI29_9EURO</name>
<sequence>MFWVIGGALEAFSTQSCMLLWMKTTDRFSIPQNNNYPLGITAIGIVATLLTSVAIDATNKNAPYGILASFLQIISCIVLLCWNQIDDGGKMAAYYIAGTAYLIQPVCFTWATRILSRDGDDAARAVVLYAMNGASSVLFSFWGIVLYPATDAATVSTMNIKFPTSSTSTTEATRI</sequence>
<keyword evidence="5 6" id="KW-0472">Membrane</keyword>
<feature type="transmembrane region" description="Helical" evidence="6">
    <location>
        <begin position="37"/>
        <end position="57"/>
    </location>
</feature>
<evidence type="ECO:0000256" key="2">
    <source>
        <dbReference type="ARBA" id="ARBA00022448"/>
    </source>
</evidence>
<dbReference type="GO" id="GO:0015233">
    <property type="term" value="F:pantothenate transmembrane transporter activity"/>
    <property type="evidence" value="ECO:0007669"/>
    <property type="project" value="TreeGrafter"/>
</dbReference>
<dbReference type="AlphaFoldDB" id="A0A2B7WI29"/>
<feature type="transmembrane region" description="Helical" evidence="6">
    <location>
        <begin position="91"/>
        <end position="115"/>
    </location>
</feature>
<accession>A0A2B7WI29</accession>
<reference evidence="7 8" key="1">
    <citation type="submission" date="2017-10" db="EMBL/GenBank/DDBJ databases">
        <title>Comparative genomics in systemic dimorphic fungi from Ajellomycetaceae.</title>
        <authorList>
            <person name="Munoz J.F."/>
            <person name="Mcewen J.G."/>
            <person name="Clay O.K."/>
            <person name="Cuomo C.A."/>
        </authorList>
    </citation>
    <scope>NUCLEOTIDE SEQUENCE [LARGE SCALE GENOMIC DNA]</scope>
    <source>
        <strain evidence="7 8">UAMH5409</strain>
    </source>
</reference>
<comment type="caution">
    <text evidence="7">The sequence shown here is derived from an EMBL/GenBank/DDBJ whole genome shotgun (WGS) entry which is preliminary data.</text>
</comment>
<dbReference type="EMBL" id="PDNB01000215">
    <property type="protein sequence ID" value="PGG99023.1"/>
    <property type="molecule type" value="Genomic_DNA"/>
</dbReference>
<dbReference type="STRING" id="1447875.A0A2B7WI29"/>
<evidence type="ECO:0000256" key="3">
    <source>
        <dbReference type="ARBA" id="ARBA00022692"/>
    </source>
</evidence>
<feature type="transmembrane region" description="Helical" evidence="6">
    <location>
        <begin position="64"/>
        <end position="85"/>
    </location>
</feature>
<keyword evidence="4 6" id="KW-1133">Transmembrane helix</keyword>
<evidence type="ECO:0000256" key="4">
    <source>
        <dbReference type="ARBA" id="ARBA00022989"/>
    </source>
</evidence>
<evidence type="ECO:0000313" key="7">
    <source>
        <dbReference type="EMBL" id="PGG99023.1"/>
    </source>
</evidence>
<evidence type="ECO:0000256" key="1">
    <source>
        <dbReference type="ARBA" id="ARBA00004141"/>
    </source>
</evidence>
<dbReference type="PANTHER" id="PTHR43791:SF4">
    <property type="entry name" value="PANTOTHENATE TRANSPORTER FEN2"/>
    <property type="match status" value="1"/>
</dbReference>
<dbReference type="OrthoDB" id="3639251at2759"/>
<evidence type="ECO:0000256" key="6">
    <source>
        <dbReference type="SAM" id="Phobius"/>
    </source>
</evidence>
<dbReference type="Proteomes" id="UP000223968">
    <property type="component" value="Unassembled WGS sequence"/>
</dbReference>
<proteinExistence type="predicted"/>
<comment type="subcellular location">
    <subcellularLocation>
        <location evidence="1">Membrane</location>
        <topology evidence="1">Multi-pass membrane protein</topology>
    </subcellularLocation>
</comment>
<dbReference type="GO" id="GO:0005886">
    <property type="term" value="C:plasma membrane"/>
    <property type="evidence" value="ECO:0007669"/>
    <property type="project" value="TreeGrafter"/>
</dbReference>
<protein>
    <submittedName>
        <fullName evidence="7">Uncharacterized protein</fullName>
    </submittedName>
</protein>
<dbReference type="PANTHER" id="PTHR43791">
    <property type="entry name" value="PERMEASE-RELATED"/>
    <property type="match status" value="1"/>
</dbReference>
<keyword evidence="8" id="KW-1185">Reference proteome</keyword>
<feature type="transmembrane region" description="Helical" evidence="6">
    <location>
        <begin position="127"/>
        <end position="149"/>
    </location>
</feature>